<accession>A0A3S0ZM95</accession>
<dbReference type="Proteomes" id="UP000271974">
    <property type="component" value="Unassembled WGS sequence"/>
</dbReference>
<keyword evidence="4" id="KW-1185">Reference proteome</keyword>
<dbReference type="OrthoDB" id="10479374at2759"/>
<evidence type="ECO:0000256" key="1">
    <source>
        <dbReference type="SAM" id="MobiDB-lite"/>
    </source>
</evidence>
<evidence type="ECO:0000313" key="3">
    <source>
        <dbReference type="EMBL" id="RUS82337.1"/>
    </source>
</evidence>
<feature type="region of interest" description="Disordered" evidence="1">
    <location>
        <begin position="168"/>
        <end position="192"/>
    </location>
</feature>
<dbReference type="EMBL" id="RQTK01000290">
    <property type="protein sequence ID" value="RUS82337.1"/>
    <property type="molecule type" value="Genomic_DNA"/>
</dbReference>
<keyword evidence="2" id="KW-0732">Signal</keyword>
<dbReference type="AlphaFoldDB" id="A0A3S0ZM95"/>
<name>A0A3S0ZM95_ELYCH</name>
<evidence type="ECO:0000313" key="4">
    <source>
        <dbReference type="Proteomes" id="UP000271974"/>
    </source>
</evidence>
<feature type="compositionally biased region" description="Low complexity" evidence="1">
    <location>
        <begin position="178"/>
        <end position="192"/>
    </location>
</feature>
<comment type="caution">
    <text evidence="3">The sequence shown here is derived from an EMBL/GenBank/DDBJ whole genome shotgun (WGS) entry which is preliminary data.</text>
</comment>
<sequence length="192" mass="21492">IILILLVVILIISHRREQKKISGFLTETKYRGSSEASFKSMNDAEGALNESDIAAPHSNGGVVNNGFSHLEEGALNTKRNSSAYQMASTSFPMDLSNGYELQDRPNHGAGVESNPDYPQNKRIYEEIDDQGTPAIIYKGNNASQNPDVSKIYDYASRESKVRRKTFLTRKKTHTKLSNNNHPPKPWKNNRAL</sequence>
<proteinExistence type="predicted"/>
<feature type="non-terminal residue" evidence="3">
    <location>
        <position position="192"/>
    </location>
</feature>
<feature type="signal peptide" evidence="2">
    <location>
        <begin position="1"/>
        <end position="18"/>
    </location>
</feature>
<protein>
    <recommendedName>
        <fullName evidence="5">Cadherin Y-type LIR-motif domain-containing protein</fullName>
    </recommendedName>
</protein>
<feature type="non-terminal residue" evidence="3">
    <location>
        <position position="1"/>
    </location>
</feature>
<gene>
    <name evidence="3" type="ORF">EGW08_009890</name>
</gene>
<feature type="chain" id="PRO_5018718882" description="Cadherin Y-type LIR-motif domain-containing protein" evidence="2">
    <location>
        <begin position="19"/>
        <end position="192"/>
    </location>
</feature>
<reference evidence="3 4" key="1">
    <citation type="submission" date="2019-01" db="EMBL/GenBank/DDBJ databases">
        <title>A draft genome assembly of the solar-powered sea slug Elysia chlorotica.</title>
        <authorList>
            <person name="Cai H."/>
            <person name="Li Q."/>
            <person name="Fang X."/>
            <person name="Li J."/>
            <person name="Curtis N.E."/>
            <person name="Altenburger A."/>
            <person name="Shibata T."/>
            <person name="Feng M."/>
            <person name="Maeda T."/>
            <person name="Schwartz J.A."/>
            <person name="Shigenobu S."/>
            <person name="Lundholm N."/>
            <person name="Nishiyama T."/>
            <person name="Yang H."/>
            <person name="Hasebe M."/>
            <person name="Li S."/>
            <person name="Pierce S.K."/>
            <person name="Wang J."/>
        </authorList>
    </citation>
    <scope>NUCLEOTIDE SEQUENCE [LARGE SCALE GENOMIC DNA]</scope>
    <source>
        <strain evidence="3">EC2010</strain>
        <tissue evidence="3">Whole organism of an adult</tissue>
    </source>
</reference>
<evidence type="ECO:0000256" key="2">
    <source>
        <dbReference type="SAM" id="SignalP"/>
    </source>
</evidence>
<organism evidence="3 4">
    <name type="scientific">Elysia chlorotica</name>
    <name type="common">Eastern emerald elysia</name>
    <name type="synonym">Sea slug</name>
    <dbReference type="NCBI Taxonomy" id="188477"/>
    <lineage>
        <taxon>Eukaryota</taxon>
        <taxon>Metazoa</taxon>
        <taxon>Spiralia</taxon>
        <taxon>Lophotrochozoa</taxon>
        <taxon>Mollusca</taxon>
        <taxon>Gastropoda</taxon>
        <taxon>Heterobranchia</taxon>
        <taxon>Euthyneura</taxon>
        <taxon>Panpulmonata</taxon>
        <taxon>Sacoglossa</taxon>
        <taxon>Placobranchoidea</taxon>
        <taxon>Plakobranchidae</taxon>
        <taxon>Elysia</taxon>
    </lineage>
</organism>
<evidence type="ECO:0008006" key="5">
    <source>
        <dbReference type="Google" id="ProtNLM"/>
    </source>
</evidence>